<dbReference type="Proteomes" id="UP000485058">
    <property type="component" value="Unassembled WGS sequence"/>
</dbReference>
<dbReference type="AlphaFoldDB" id="A0A699ZKT5"/>
<dbReference type="EMBL" id="BLLF01002144">
    <property type="protein sequence ID" value="GFH22881.1"/>
    <property type="molecule type" value="Genomic_DNA"/>
</dbReference>
<proteinExistence type="predicted"/>
<evidence type="ECO:0000313" key="2">
    <source>
        <dbReference type="Proteomes" id="UP000485058"/>
    </source>
</evidence>
<reference evidence="1 2" key="1">
    <citation type="submission" date="2020-02" db="EMBL/GenBank/DDBJ databases">
        <title>Draft genome sequence of Haematococcus lacustris strain NIES-144.</title>
        <authorList>
            <person name="Morimoto D."/>
            <person name="Nakagawa S."/>
            <person name="Yoshida T."/>
            <person name="Sawayama S."/>
        </authorList>
    </citation>
    <scope>NUCLEOTIDE SEQUENCE [LARGE SCALE GENOMIC DNA]</scope>
    <source>
        <strain evidence="1 2">NIES-144</strain>
    </source>
</reference>
<gene>
    <name evidence="1" type="ORF">HaLaN_20406</name>
</gene>
<organism evidence="1 2">
    <name type="scientific">Haematococcus lacustris</name>
    <name type="common">Green alga</name>
    <name type="synonym">Haematococcus pluvialis</name>
    <dbReference type="NCBI Taxonomy" id="44745"/>
    <lineage>
        <taxon>Eukaryota</taxon>
        <taxon>Viridiplantae</taxon>
        <taxon>Chlorophyta</taxon>
        <taxon>core chlorophytes</taxon>
        <taxon>Chlorophyceae</taxon>
        <taxon>CS clade</taxon>
        <taxon>Chlamydomonadales</taxon>
        <taxon>Haematococcaceae</taxon>
        <taxon>Haematococcus</taxon>
    </lineage>
</organism>
<comment type="caution">
    <text evidence="1">The sequence shown here is derived from an EMBL/GenBank/DDBJ whole genome shotgun (WGS) entry which is preliminary data.</text>
</comment>
<evidence type="ECO:0000313" key="1">
    <source>
        <dbReference type="EMBL" id="GFH22881.1"/>
    </source>
</evidence>
<protein>
    <submittedName>
        <fullName evidence="1">Glyco_trans_2-like domain-containing protein</fullName>
    </submittedName>
</protein>
<accession>A0A699ZKT5</accession>
<name>A0A699ZKT5_HAELA</name>
<sequence length="132" mass="13603">MDICAAVGAGLVVVPSQKLCGGPVAGLGAEMSSLAFQELGFAGCTRLPKPPPGRGPGAMKAHHPCQGLEAASWPWVKRVLALGVHMSGVLFFWDAAATLGLPKVPWAVTANMALANTPRRFDLRFPKTGGGG</sequence>
<keyword evidence="2" id="KW-1185">Reference proteome</keyword>